<dbReference type="KEGG" id="vah:G7081_00915"/>
<keyword evidence="3" id="KW-0520">NAD</keyword>
<gene>
    <name evidence="4" type="ORF">G7081_00915</name>
</gene>
<dbReference type="PROSITE" id="PS01192">
    <property type="entry name" value="HMG_COA_REDUCTASE_3"/>
    <property type="match status" value="1"/>
</dbReference>
<dbReference type="UniPathway" id="UPA00257">
    <property type="reaction ID" value="UER00367"/>
</dbReference>
<sequence length="427" mass="45867">MTSNISQYYKKDRSERLDILVENNFLSTTSAAFFAGNTELKDDVANSLIENQVTQFPLPYGVALNFIVDGQDVIVPMVTEEPSVIAAASNGAKFMRKQGGFTTTVSERLLIGQIILTDVTDFEAATLFINEKEKEIFAAAEAAHPSIVKRGGGLKRIHIRQIPNEDGNIEFLTIHLLVDVKDAMGANIVNTILEGTSPLLESWLGATSLMSILSNFNDQSLVTSHCRVHPDDLATANLTGLEVAKKMVAATRYAHLDPYRAATHNKGIMNGIDAVLLATGNDWRAVEAGAHAYASRDGHYRSLTNWTLTNDGFLQGELTMPMPIGSVGGAISVLPLAKISQELTKTNSAEDLAKVIVSAGLAQNFSAVKALVSDGIQKGHMSLHAKSLAIHAGATGEEIDQVTALLKEQPTMSSKVAEALLATVRTK</sequence>
<dbReference type="EC" id="1.1.1.88" evidence="3"/>
<dbReference type="SUPFAM" id="SSF55035">
    <property type="entry name" value="NAD-binding domain of HMG-CoA reductase"/>
    <property type="match status" value="1"/>
</dbReference>
<dbReference type="InterPro" id="IPR002202">
    <property type="entry name" value="HMG_CoA_Rdtase"/>
</dbReference>
<dbReference type="GO" id="GO:0140643">
    <property type="term" value="F:hydroxymethylglutaryl-CoA reductase (NADH) activity"/>
    <property type="evidence" value="ECO:0007669"/>
    <property type="project" value="UniProtKB-EC"/>
</dbReference>
<comment type="pathway">
    <text evidence="3">Metabolic intermediate metabolism; (R)-mevalonate degradation; (S)-3-hydroxy-3-methylglutaryl-CoA from (R)-mevalonate: step 1/1.</text>
</comment>
<dbReference type="EMBL" id="CP049886">
    <property type="protein sequence ID" value="QIL45749.1"/>
    <property type="molecule type" value="Genomic_DNA"/>
</dbReference>
<dbReference type="Pfam" id="PF00368">
    <property type="entry name" value="HMG-CoA_red"/>
    <property type="match status" value="1"/>
</dbReference>
<dbReference type="InterPro" id="IPR009023">
    <property type="entry name" value="HMG_CoA_Rdtase_NAD(P)-bd_sf"/>
</dbReference>
<evidence type="ECO:0000256" key="3">
    <source>
        <dbReference type="RuleBase" id="RU361219"/>
    </source>
</evidence>
<dbReference type="GO" id="GO:0015936">
    <property type="term" value="P:coenzyme A metabolic process"/>
    <property type="evidence" value="ECO:0007669"/>
    <property type="project" value="InterPro"/>
</dbReference>
<dbReference type="NCBIfam" id="TIGR00532">
    <property type="entry name" value="HMG_CoA_R_NAD"/>
    <property type="match status" value="1"/>
</dbReference>
<dbReference type="InterPro" id="IPR009029">
    <property type="entry name" value="HMG_CoA_Rdtase_sub-bd_dom_sf"/>
</dbReference>
<organism evidence="4 5">
    <name type="scientific">Vagococcus coleopterorum</name>
    <dbReference type="NCBI Taxonomy" id="2714946"/>
    <lineage>
        <taxon>Bacteria</taxon>
        <taxon>Bacillati</taxon>
        <taxon>Bacillota</taxon>
        <taxon>Bacilli</taxon>
        <taxon>Lactobacillales</taxon>
        <taxon>Enterococcaceae</taxon>
        <taxon>Vagococcus</taxon>
    </lineage>
</organism>
<evidence type="ECO:0000256" key="1">
    <source>
        <dbReference type="ARBA" id="ARBA00007661"/>
    </source>
</evidence>
<dbReference type="AlphaFoldDB" id="A0A6G8ALB2"/>
<dbReference type="InterPro" id="IPR023074">
    <property type="entry name" value="HMG_CoA_Rdtase_cat_sf"/>
</dbReference>
<keyword evidence="5" id="KW-1185">Reference proteome</keyword>
<dbReference type="SUPFAM" id="SSF56542">
    <property type="entry name" value="Substrate-binding domain of HMG-CoA reductase"/>
    <property type="match status" value="1"/>
</dbReference>
<name>A0A6G8ALB2_9ENTE</name>
<evidence type="ECO:0000313" key="4">
    <source>
        <dbReference type="EMBL" id="QIL45749.1"/>
    </source>
</evidence>
<protein>
    <recommendedName>
        <fullName evidence="3">3-hydroxy-3-methylglutaryl coenzyme A reductase</fullName>
        <shortName evidence="3">HMG-CoA reductase</shortName>
        <ecNumber evidence="3">1.1.1.88</ecNumber>
    </recommendedName>
</protein>
<dbReference type="Proteomes" id="UP000500890">
    <property type="component" value="Chromosome"/>
</dbReference>
<dbReference type="PROSITE" id="PS50065">
    <property type="entry name" value="HMG_COA_REDUCTASE_4"/>
    <property type="match status" value="1"/>
</dbReference>
<dbReference type="PANTHER" id="PTHR10572:SF24">
    <property type="entry name" value="3-HYDROXY-3-METHYLGLUTARYL-COENZYME A REDUCTASE"/>
    <property type="match status" value="1"/>
</dbReference>
<evidence type="ECO:0000256" key="2">
    <source>
        <dbReference type="ARBA" id="ARBA00023002"/>
    </source>
</evidence>
<dbReference type="InterPro" id="IPR023076">
    <property type="entry name" value="HMG_CoA_Rdtase_CS"/>
</dbReference>
<evidence type="ECO:0000313" key="5">
    <source>
        <dbReference type="Proteomes" id="UP000500890"/>
    </source>
</evidence>
<dbReference type="PROSITE" id="PS00066">
    <property type="entry name" value="HMG_COA_REDUCTASE_1"/>
    <property type="match status" value="1"/>
</dbReference>
<dbReference type="InterPro" id="IPR004553">
    <property type="entry name" value="HMG_CoA_Rdtase_bac-typ"/>
</dbReference>
<dbReference type="PANTHER" id="PTHR10572">
    <property type="entry name" value="3-HYDROXY-3-METHYLGLUTARYL-COENZYME A REDUCTASE"/>
    <property type="match status" value="1"/>
</dbReference>
<reference evidence="4 5" key="1">
    <citation type="submission" date="2020-03" db="EMBL/GenBank/DDBJ databases">
        <title>Vagococcus sp. nov., isolated from beetles.</title>
        <authorList>
            <person name="Hyun D.-W."/>
            <person name="Bae J.-W."/>
        </authorList>
    </citation>
    <scope>NUCLEOTIDE SEQUENCE [LARGE SCALE GENOMIC DNA]</scope>
    <source>
        <strain evidence="4 5">HDW17A</strain>
    </source>
</reference>
<accession>A0A6G8ALB2</accession>
<dbReference type="CDD" id="cd00644">
    <property type="entry name" value="HMG-CoA_reductase_classII"/>
    <property type="match status" value="1"/>
</dbReference>
<dbReference type="GO" id="GO:0004420">
    <property type="term" value="F:hydroxymethylglutaryl-CoA reductase (NADPH) activity"/>
    <property type="evidence" value="ECO:0007669"/>
    <property type="project" value="InterPro"/>
</dbReference>
<comment type="similarity">
    <text evidence="1 3">Belongs to the HMG-CoA reductase family.</text>
</comment>
<dbReference type="Gene3D" id="3.90.770.10">
    <property type="entry name" value="3-hydroxy-3-methylglutaryl-coenzyme A Reductase, Chain A, domain 2"/>
    <property type="match status" value="2"/>
</dbReference>
<dbReference type="Gene3D" id="1.10.8.660">
    <property type="match status" value="1"/>
</dbReference>
<keyword evidence="2 3" id="KW-0560">Oxidoreductase</keyword>
<comment type="catalytic activity">
    <reaction evidence="3">
        <text>(R)-mevalonate + 2 NAD(+) + CoA = (3S)-3-hydroxy-3-methylglutaryl-CoA + 2 NADH + 2 H(+)</text>
        <dbReference type="Rhea" id="RHEA:14833"/>
        <dbReference type="ChEBI" id="CHEBI:15378"/>
        <dbReference type="ChEBI" id="CHEBI:36464"/>
        <dbReference type="ChEBI" id="CHEBI:43074"/>
        <dbReference type="ChEBI" id="CHEBI:57287"/>
        <dbReference type="ChEBI" id="CHEBI:57540"/>
        <dbReference type="ChEBI" id="CHEBI:57945"/>
        <dbReference type="EC" id="1.1.1.88"/>
    </reaction>
</comment>
<proteinExistence type="inferred from homology"/>
<dbReference type="RefSeq" id="WP_166006552.1">
    <property type="nucleotide sequence ID" value="NZ_CP049886.1"/>
</dbReference>